<evidence type="ECO:0000256" key="5">
    <source>
        <dbReference type="SAM" id="MobiDB-lite"/>
    </source>
</evidence>
<evidence type="ECO:0000256" key="1">
    <source>
        <dbReference type="ARBA" id="ARBA00008779"/>
    </source>
</evidence>
<dbReference type="SUPFAM" id="SSF53649">
    <property type="entry name" value="Alkaline phosphatase-like"/>
    <property type="match status" value="1"/>
</dbReference>
<dbReference type="PANTHER" id="PTHR43108">
    <property type="entry name" value="N-ACETYLGLUCOSAMINE-6-SULFATASE FAMILY MEMBER"/>
    <property type="match status" value="1"/>
</dbReference>
<evidence type="ECO:0000259" key="6">
    <source>
        <dbReference type="Pfam" id="PF00884"/>
    </source>
</evidence>
<comment type="caution">
    <text evidence="7">The sequence shown here is derived from an EMBL/GenBank/DDBJ whole genome shotgun (WGS) entry which is preliminary data.</text>
</comment>
<dbReference type="Pfam" id="PF00884">
    <property type="entry name" value="Sulfatase"/>
    <property type="match status" value="1"/>
</dbReference>
<dbReference type="AlphaFoldDB" id="A0A8J6NL31"/>
<dbReference type="PANTHER" id="PTHR43108:SF8">
    <property type="entry name" value="SD21168P"/>
    <property type="match status" value="1"/>
</dbReference>
<feature type="region of interest" description="Disordered" evidence="5">
    <location>
        <begin position="206"/>
        <end position="238"/>
    </location>
</feature>
<dbReference type="InterPro" id="IPR000917">
    <property type="entry name" value="Sulfatase_N"/>
</dbReference>
<accession>A0A8J6NL31</accession>
<evidence type="ECO:0000313" key="7">
    <source>
        <dbReference type="EMBL" id="MBC8337040.1"/>
    </source>
</evidence>
<proteinExistence type="inferred from homology"/>
<organism evidence="7 8">
    <name type="scientific">Candidatus Desulfolinea nitratireducens</name>
    <dbReference type="NCBI Taxonomy" id="2841698"/>
    <lineage>
        <taxon>Bacteria</taxon>
        <taxon>Bacillati</taxon>
        <taxon>Chloroflexota</taxon>
        <taxon>Anaerolineae</taxon>
        <taxon>Anaerolineales</taxon>
        <taxon>Anaerolineales incertae sedis</taxon>
        <taxon>Candidatus Desulfolinea</taxon>
    </lineage>
</organism>
<evidence type="ECO:0000256" key="3">
    <source>
        <dbReference type="ARBA" id="ARBA00022801"/>
    </source>
</evidence>
<dbReference type="PROSITE" id="PS00523">
    <property type="entry name" value="SULFATASE_1"/>
    <property type="match status" value="1"/>
</dbReference>
<dbReference type="CDD" id="cd16147">
    <property type="entry name" value="G6S"/>
    <property type="match status" value="1"/>
</dbReference>
<dbReference type="InterPro" id="IPR024607">
    <property type="entry name" value="Sulfatase_CS"/>
</dbReference>
<name>A0A8J6NL31_9CHLR</name>
<dbReference type="InterPro" id="IPR017850">
    <property type="entry name" value="Alkaline_phosphatase_core_sf"/>
</dbReference>
<evidence type="ECO:0000256" key="4">
    <source>
        <dbReference type="ARBA" id="ARBA00023180"/>
    </source>
</evidence>
<dbReference type="PROSITE" id="PS51318">
    <property type="entry name" value="TAT"/>
    <property type="match status" value="1"/>
</dbReference>
<dbReference type="EMBL" id="JACNJN010000222">
    <property type="protein sequence ID" value="MBC8337040.1"/>
    <property type="molecule type" value="Genomic_DNA"/>
</dbReference>
<evidence type="ECO:0000313" key="8">
    <source>
        <dbReference type="Proteomes" id="UP000614469"/>
    </source>
</evidence>
<dbReference type="InterPro" id="IPR006311">
    <property type="entry name" value="TAT_signal"/>
</dbReference>
<keyword evidence="2" id="KW-0732">Signal</keyword>
<reference evidence="7 8" key="1">
    <citation type="submission" date="2020-08" db="EMBL/GenBank/DDBJ databases">
        <title>Bridging the membrane lipid divide: bacteria of the FCB group superphylum have the potential to synthesize archaeal ether lipids.</title>
        <authorList>
            <person name="Villanueva L."/>
            <person name="Von Meijenfeldt F.A.B."/>
            <person name="Westbye A.B."/>
            <person name="Yadav S."/>
            <person name="Hopmans E.C."/>
            <person name="Dutilh B.E."/>
            <person name="Sinninghe Damste J.S."/>
        </authorList>
    </citation>
    <scope>NUCLEOTIDE SEQUENCE [LARGE SCALE GENOMIC DNA]</scope>
    <source>
        <strain evidence="7">NIOZ-UU36</strain>
    </source>
</reference>
<dbReference type="PROSITE" id="PS51257">
    <property type="entry name" value="PROKAR_LIPOPROTEIN"/>
    <property type="match status" value="1"/>
</dbReference>
<protein>
    <submittedName>
        <fullName evidence="7">Sulfatase</fullName>
    </submittedName>
</protein>
<dbReference type="GO" id="GO:0016787">
    <property type="term" value="F:hydrolase activity"/>
    <property type="evidence" value="ECO:0007669"/>
    <property type="project" value="UniProtKB-KW"/>
</dbReference>
<keyword evidence="3" id="KW-0378">Hydrolase</keyword>
<evidence type="ECO:0000256" key="2">
    <source>
        <dbReference type="ARBA" id="ARBA00022729"/>
    </source>
</evidence>
<dbReference type="Proteomes" id="UP000614469">
    <property type="component" value="Unassembled WGS sequence"/>
</dbReference>
<gene>
    <name evidence="7" type="ORF">H8E29_17425</name>
</gene>
<comment type="similarity">
    <text evidence="1">Belongs to the sulfatase family.</text>
</comment>
<keyword evidence="4" id="KW-0325">Glycoprotein</keyword>
<feature type="domain" description="Sulfatase N-terminal" evidence="6">
    <location>
        <begin position="37"/>
        <end position="349"/>
    </location>
</feature>
<dbReference type="Gene3D" id="3.40.720.10">
    <property type="entry name" value="Alkaline Phosphatase, subunit A"/>
    <property type="match status" value="1"/>
</dbReference>
<sequence>MSKKITRRDFLRLSGLTLGSSLLASCRYPFGIGDNRPNFLIILTDDQRFDTMQYMPKTQELIFDQGVTFSRGYVNSPLCGPSRANILTGMHVHNHHVTDNKNELKVGTFVEDLQANGYFTGLVGKYINKWKGEQRPEYDYWASVFRDDSRYYDIDLNINGTWHWQIPGYITDITRDLVLDFVQEASGKLKPFFLLFAMDAPHSPATPALEDEDRYPDLPPHRPPNFNEADNSDKPDSVNWRPLFKEAGIENIEEFRRNQILTLLSADRAIEAIINKLEETGELDNTVVIFLSDNGKHWGEHRLESKGTAYEESIRVPFAIRYPPLIPVPYIEDRLVGAVDIAPTFYELARLPIPENLDGLSLVPLLAGEEWQREEIFIECWPSRGHWAAIHTGRYKYIETDGHSAEFYDLEEDPYELENQLENPDHQDIITKLKDILQKEKN</sequence>